<keyword evidence="2" id="KW-1185">Reference proteome</keyword>
<protein>
    <submittedName>
        <fullName evidence="1">Uncharacterized protein</fullName>
    </submittedName>
</protein>
<feature type="non-terminal residue" evidence="1">
    <location>
        <position position="1"/>
    </location>
</feature>
<sequence length="75" mass="7786">AALNGVSLGQGTPEALMVAVRDARFAVSASSPGERLNTRIHLAQSTARLGQAAQTDQVLQTIILDEPEASGRSDV</sequence>
<name>A0ABS5EAA4_9PROT</name>
<proteinExistence type="predicted"/>
<gene>
    <name evidence="1" type="ORF">KB213_12440</name>
</gene>
<accession>A0ABS5EAA4</accession>
<organism evidence="1 2">
    <name type="scientific">Neokomagataea anthophila</name>
    <dbReference type="NCBI Taxonomy" id="2826925"/>
    <lineage>
        <taxon>Bacteria</taxon>
        <taxon>Pseudomonadati</taxon>
        <taxon>Pseudomonadota</taxon>
        <taxon>Alphaproteobacteria</taxon>
        <taxon>Acetobacterales</taxon>
        <taxon>Acetobacteraceae</taxon>
        <taxon>Neokomagataea</taxon>
    </lineage>
</organism>
<feature type="non-terminal residue" evidence="1">
    <location>
        <position position="75"/>
    </location>
</feature>
<dbReference type="EMBL" id="JAGRQH010000192">
    <property type="protein sequence ID" value="MBR0560844.1"/>
    <property type="molecule type" value="Genomic_DNA"/>
</dbReference>
<evidence type="ECO:0000313" key="1">
    <source>
        <dbReference type="EMBL" id="MBR0560844.1"/>
    </source>
</evidence>
<dbReference type="Proteomes" id="UP000677812">
    <property type="component" value="Unassembled WGS sequence"/>
</dbReference>
<comment type="caution">
    <text evidence="1">The sequence shown here is derived from an EMBL/GenBank/DDBJ whole genome shotgun (WGS) entry which is preliminary data.</text>
</comment>
<evidence type="ECO:0000313" key="2">
    <source>
        <dbReference type="Proteomes" id="UP000677812"/>
    </source>
</evidence>
<dbReference type="RefSeq" id="WP_211683577.1">
    <property type="nucleotide sequence ID" value="NZ_JAGRQH010000192.1"/>
</dbReference>
<reference evidence="1 2" key="1">
    <citation type="submission" date="2021-04" db="EMBL/GenBank/DDBJ databases">
        <title>The complete genome sequence of Neokomagataea sp. TBRC 2177.</title>
        <authorList>
            <person name="Charoenyingcharoen P."/>
            <person name="Yukphan P."/>
        </authorList>
    </citation>
    <scope>NUCLEOTIDE SEQUENCE [LARGE SCALE GENOMIC DNA]</scope>
    <source>
        <strain evidence="1 2">TBRC 2177</strain>
    </source>
</reference>